<dbReference type="Proteomes" id="UP000198553">
    <property type="component" value="Unassembled WGS sequence"/>
</dbReference>
<dbReference type="OrthoDB" id="28713at2"/>
<dbReference type="STRING" id="930146.SAMN05192533_102267"/>
<proteinExistence type="predicted"/>
<keyword evidence="1" id="KW-0175">Coiled coil</keyword>
<accession>A0A1H7XM58</accession>
<keyword evidence="2" id="KW-0472">Membrane</keyword>
<evidence type="ECO:0000256" key="2">
    <source>
        <dbReference type="SAM" id="Phobius"/>
    </source>
</evidence>
<feature type="transmembrane region" description="Helical" evidence="2">
    <location>
        <begin position="212"/>
        <end position="237"/>
    </location>
</feature>
<keyword evidence="2" id="KW-1133">Transmembrane helix</keyword>
<name>A0A1H7XM58_9BACI</name>
<protein>
    <recommendedName>
        <fullName evidence="5">Phage tail tape measure protein, TP901 family, core region</fullName>
    </recommendedName>
</protein>
<reference evidence="4" key="1">
    <citation type="submission" date="2016-10" db="EMBL/GenBank/DDBJ databases">
        <authorList>
            <person name="Varghese N."/>
            <person name="Submissions S."/>
        </authorList>
    </citation>
    <scope>NUCLEOTIDE SEQUENCE [LARGE SCALE GENOMIC DNA]</scope>
    <source>
        <strain evidence="4">B48,IBRC-M 10115,DSM 25386,CECT 8001</strain>
    </source>
</reference>
<evidence type="ECO:0000313" key="4">
    <source>
        <dbReference type="Proteomes" id="UP000198553"/>
    </source>
</evidence>
<sequence>MNNGAYNLDKVNDLVKEMSISFTDGRFEEHMADFSKETQNTFKEFQKGEKTAKEVMMSIIKDLEGAENQQEKLTKASEIWSALGEDNAMKVIESLNDVNDAYDDVTNVAEEAKKAMEESFGQRQQRVLRGFKTALMPIGDELLSAAERYMPKIERALHSLSNEIDKIDWDTVIRDGIKFATDVLAPLGKAISNVAKFLLSLDGDTIKWTATIVILGATLSPIIGVVGSLTSAFGGLLKMGGSLSKSLGAGTGLLGIFTKMGPTGVIGLAVAGISALAIGISGLKKDSEKLKEVNLAQHEQFQTQYEDTSKLIGQFDELRNKTKLSNDQFAQYVDLQTRLQKESDPEVIQSIQQQMQQLQEKSGLTNEELSQMVQLNKDVTEALPKSTEKVTEQGNKIAGTTEELKKYNHELLEMSTLELEKQFYNAWSNQEKLLKEANNLFKERMDLSIQQESIDRVLTKKTEEQKKAHRKLLDQKMQDLAITMSNRDLSNEQREQIADTIELYGWEKGLLKLKTDELLKQSSETHQQSIDLQEQINNNQIKQKQFDQITRQLQIHYLTSQGISKEVAIQAVEEGNQLQVLEQKISALREQKRQLEAQTPANRRNTDEYKRMVQHIDNQIGGLETSKGKIIDLTQFAGDYNDELGKDIDKQVNAKTKEDKKYHELDNTTGKQINVRTLPDRTYNNLGTRIKKVVDIVAQGAKSIFGFADGTSYAPGGMAFLGEEGFEIAKFGNKLKLVDFGLYDMPRGTQVFTHEESKKMLAQMANNLGSSTGGSTVVQQTTNFSPNIVINSNNPFETATHMERTLRKMSYQGGIPRR</sequence>
<keyword evidence="2" id="KW-0812">Transmembrane</keyword>
<feature type="coiled-coil region" evidence="1">
    <location>
        <begin position="571"/>
        <end position="598"/>
    </location>
</feature>
<dbReference type="EMBL" id="FOBW01000002">
    <property type="protein sequence ID" value="SEM34714.1"/>
    <property type="molecule type" value="Genomic_DNA"/>
</dbReference>
<feature type="coiled-coil region" evidence="1">
    <location>
        <begin position="56"/>
        <end position="115"/>
    </location>
</feature>
<dbReference type="RefSeq" id="WP_139195377.1">
    <property type="nucleotide sequence ID" value="NZ_FOBW01000002.1"/>
</dbReference>
<gene>
    <name evidence="3" type="ORF">SAMN05192533_102267</name>
</gene>
<evidence type="ECO:0000313" key="3">
    <source>
        <dbReference type="EMBL" id="SEM34714.1"/>
    </source>
</evidence>
<evidence type="ECO:0008006" key="5">
    <source>
        <dbReference type="Google" id="ProtNLM"/>
    </source>
</evidence>
<evidence type="ECO:0000256" key="1">
    <source>
        <dbReference type="SAM" id="Coils"/>
    </source>
</evidence>
<keyword evidence="4" id="KW-1185">Reference proteome</keyword>
<dbReference type="AlphaFoldDB" id="A0A1H7XM58"/>
<organism evidence="3 4">
    <name type="scientific">Mesobacillus persicus</name>
    <dbReference type="NCBI Taxonomy" id="930146"/>
    <lineage>
        <taxon>Bacteria</taxon>
        <taxon>Bacillati</taxon>
        <taxon>Bacillota</taxon>
        <taxon>Bacilli</taxon>
        <taxon>Bacillales</taxon>
        <taxon>Bacillaceae</taxon>
        <taxon>Mesobacillus</taxon>
    </lineage>
</organism>